<dbReference type="GO" id="GO:0005737">
    <property type="term" value="C:cytoplasm"/>
    <property type="evidence" value="ECO:0007669"/>
    <property type="project" value="UniProtKB-SubCell"/>
</dbReference>
<dbReference type="Proteomes" id="UP000036756">
    <property type="component" value="Unassembled WGS sequence"/>
</dbReference>
<dbReference type="OrthoDB" id="9807885at2"/>
<dbReference type="SUPFAM" id="SSF53383">
    <property type="entry name" value="PLP-dependent transferases"/>
    <property type="match status" value="1"/>
</dbReference>
<dbReference type="InterPro" id="IPR015421">
    <property type="entry name" value="PyrdxlP-dep_Trfase_major"/>
</dbReference>
<dbReference type="FunFam" id="3.40.640.10:FF:000021">
    <property type="entry name" value="Glutamate-1-semialdehyde 2,1-aminomutase"/>
    <property type="match status" value="1"/>
</dbReference>
<comment type="pathway">
    <text evidence="3">Porphyrin-containing compound metabolism; protoporphyrin-IX biosynthesis; 5-aminolevulinate from L-glutamyl-tRNA(Glu): step 2/2.</text>
</comment>
<comment type="subcellular location">
    <subcellularLocation>
        <location evidence="8">Cytoplasm</location>
    </subcellularLocation>
</comment>
<evidence type="ECO:0000256" key="6">
    <source>
        <dbReference type="ARBA" id="ARBA00023235"/>
    </source>
</evidence>
<dbReference type="UniPathway" id="UPA00251">
    <property type="reaction ID" value="UER00317"/>
</dbReference>
<dbReference type="InterPro" id="IPR015424">
    <property type="entry name" value="PyrdxlP-dep_Trfase"/>
</dbReference>
<feature type="modified residue" description="N6-(pyridoxal phosphate)lysine" evidence="8">
    <location>
        <position position="265"/>
    </location>
</feature>
<dbReference type="EMBL" id="LFVU01000026">
    <property type="protein sequence ID" value="KMT21842.1"/>
    <property type="molecule type" value="Genomic_DNA"/>
</dbReference>
<organism evidence="9 10">
    <name type="scientific">Clostridium cylindrosporum DSM 605</name>
    <dbReference type="NCBI Taxonomy" id="1121307"/>
    <lineage>
        <taxon>Bacteria</taxon>
        <taxon>Bacillati</taxon>
        <taxon>Bacillota</taxon>
        <taxon>Clostridia</taxon>
        <taxon>Eubacteriales</taxon>
        <taxon>Clostridiaceae</taxon>
        <taxon>Clostridium</taxon>
    </lineage>
</organism>
<dbReference type="PANTHER" id="PTHR43713:SF3">
    <property type="entry name" value="GLUTAMATE-1-SEMIALDEHYDE 2,1-AMINOMUTASE 1, CHLOROPLASTIC-RELATED"/>
    <property type="match status" value="1"/>
</dbReference>
<keyword evidence="10" id="KW-1185">Reference proteome</keyword>
<dbReference type="InterPro" id="IPR004639">
    <property type="entry name" value="4pyrrol_synth_GluAld_NH2Trfase"/>
</dbReference>
<sequence length="428" mass="46424">MTISENLNIEAQKYIPGGVNSPVRAFRSVGSTPRFMKSADGAYLIDEDGNKYLDFIGSWGPMILGHNHPDVREAVIDAAASGLSFGAATKIEVEMAKLICEVVPSVELVRMVNSGTEAVMSALRVARGHTGRDKIIKFEGCYHGHSDSMLVKAGSGALTTGVPDSAGVPEGCAKDTLTAIYNDINSVERLFEENKGEIAAIIIEPVVANMGVVLPKDNFLQKLRDICTENGALLIFDEVITGFRLGIDGAQGYFNVKPDLTIFGKIIGGGMPVGAYGGKREIMENVAPLGKVYQAGTLSGNPIAMAAGITQLRTLRDNPKIYEHIRSLGNRLATGIEDIIKKHNLKCSVNNLESLCCFFFSPEKIEDYNGAKTSDTAAYAKYFNFMLNKGIYLAPAQFEAMFISNAHTEKDIDFTLECIEEYFTKGDM</sequence>
<dbReference type="CDD" id="cd00610">
    <property type="entry name" value="OAT_like"/>
    <property type="match status" value="1"/>
</dbReference>
<comment type="subunit">
    <text evidence="8">Homodimer.</text>
</comment>
<dbReference type="NCBIfam" id="TIGR00713">
    <property type="entry name" value="hemL"/>
    <property type="match status" value="1"/>
</dbReference>
<dbReference type="RefSeq" id="WP_048570495.1">
    <property type="nucleotide sequence ID" value="NZ_LFVU01000026.1"/>
</dbReference>
<keyword evidence="6 8" id="KW-0413">Isomerase</keyword>
<dbReference type="InterPro" id="IPR015422">
    <property type="entry name" value="PyrdxlP-dep_Trfase_small"/>
</dbReference>
<dbReference type="GO" id="GO:0042286">
    <property type="term" value="F:glutamate-1-semialdehyde 2,1-aminomutase activity"/>
    <property type="evidence" value="ECO:0007669"/>
    <property type="project" value="UniProtKB-UniRule"/>
</dbReference>
<dbReference type="PATRIC" id="fig|1121307.3.peg.1465"/>
<dbReference type="InterPro" id="IPR049704">
    <property type="entry name" value="Aminotrans_3_PPA_site"/>
</dbReference>
<dbReference type="PANTHER" id="PTHR43713">
    <property type="entry name" value="GLUTAMATE-1-SEMIALDEHYDE 2,1-AMINOMUTASE"/>
    <property type="match status" value="1"/>
</dbReference>
<dbReference type="Pfam" id="PF00202">
    <property type="entry name" value="Aminotran_3"/>
    <property type="match status" value="1"/>
</dbReference>
<dbReference type="AlphaFoldDB" id="A0A0J8D7H0"/>
<evidence type="ECO:0000256" key="3">
    <source>
        <dbReference type="ARBA" id="ARBA00004819"/>
    </source>
</evidence>
<protein>
    <recommendedName>
        <fullName evidence="8">Glutamate-1-semialdehyde 2,1-aminomutase</fullName>
        <shortName evidence="8">GSA</shortName>
        <ecNumber evidence="8">5.4.3.8</ecNumber>
    </recommendedName>
    <alternativeName>
        <fullName evidence="8">Glutamate-1-semialdehyde aminotransferase</fullName>
        <shortName evidence="8">GSA-AT</shortName>
    </alternativeName>
</protein>
<comment type="similarity">
    <text evidence="4 8">Belongs to the class-III pyridoxal-phosphate-dependent aminotransferase family. HemL subfamily.</text>
</comment>
<gene>
    <name evidence="9" type="primary">hemL2</name>
    <name evidence="8" type="synonym">hemL</name>
    <name evidence="9" type="ORF">CLCY_3c01130</name>
</gene>
<comment type="cofactor">
    <cofactor evidence="2 8">
        <name>pyridoxal 5'-phosphate</name>
        <dbReference type="ChEBI" id="CHEBI:597326"/>
    </cofactor>
</comment>
<evidence type="ECO:0000256" key="1">
    <source>
        <dbReference type="ARBA" id="ARBA00001579"/>
    </source>
</evidence>
<comment type="catalytic activity">
    <reaction evidence="1 8">
        <text>(S)-4-amino-5-oxopentanoate = 5-aminolevulinate</text>
        <dbReference type="Rhea" id="RHEA:14265"/>
        <dbReference type="ChEBI" id="CHEBI:57501"/>
        <dbReference type="ChEBI" id="CHEBI:356416"/>
        <dbReference type="EC" id="5.4.3.8"/>
    </reaction>
</comment>
<dbReference type="GO" id="GO:0030170">
    <property type="term" value="F:pyridoxal phosphate binding"/>
    <property type="evidence" value="ECO:0007669"/>
    <property type="project" value="InterPro"/>
</dbReference>
<dbReference type="HAMAP" id="MF_00375">
    <property type="entry name" value="HemL_aminotrans_3"/>
    <property type="match status" value="1"/>
</dbReference>
<dbReference type="STRING" id="1121307.CLCY_3c01130"/>
<dbReference type="Gene3D" id="3.40.640.10">
    <property type="entry name" value="Type I PLP-dependent aspartate aminotransferase-like (Major domain)"/>
    <property type="match status" value="1"/>
</dbReference>
<evidence type="ECO:0000256" key="8">
    <source>
        <dbReference type="HAMAP-Rule" id="MF_00375"/>
    </source>
</evidence>
<keyword evidence="7 8" id="KW-0627">Porphyrin biosynthesis</keyword>
<evidence type="ECO:0000313" key="10">
    <source>
        <dbReference type="Proteomes" id="UP000036756"/>
    </source>
</evidence>
<keyword evidence="8" id="KW-0963">Cytoplasm</keyword>
<evidence type="ECO:0000256" key="2">
    <source>
        <dbReference type="ARBA" id="ARBA00001933"/>
    </source>
</evidence>
<evidence type="ECO:0000256" key="5">
    <source>
        <dbReference type="ARBA" id="ARBA00022898"/>
    </source>
</evidence>
<evidence type="ECO:0000313" key="9">
    <source>
        <dbReference type="EMBL" id="KMT21842.1"/>
    </source>
</evidence>
<proteinExistence type="inferred from homology"/>
<accession>A0A0J8D7H0</accession>
<evidence type="ECO:0000256" key="7">
    <source>
        <dbReference type="ARBA" id="ARBA00023244"/>
    </source>
</evidence>
<dbReference type="GO" id="GO:0006782">
    <property type="term" value="P:protoporphyrinogen IX biosynthetic process"/>
    <property type="evidence" value="ECO:0007669"/>
    <property type="project" value="UniProtKB-UniRule"/>
</dbReference>
<dbReference type="PROSITE" id="PS00600">
    <property type="entry name" value="AA_TRANSFER_CLASS_3"/>
    <property type="match status" value="1"/>
</dbReference>
<reference evidence="9 10" key="1">
    <citation type="submission" date="2015-06" db="EMBL/GenBank/DDBJ databases">
        <title>Draft genome sequence of the purine-degrading Clostridium cylindrosporum HC-1 (DSM 605).</title>
        <authorList>
            <person name="Poehlein A."/>
            <person name="Schiel-Bengelsdorf B."/>
            <person name="Bengelsdorf F."/>
            <person name="Daniel R."/>
            <person name="Duerre P."/>
        </authorList>
    </citation>
    <scope>NUCLEOTIDE SEQUENCE [LARGE SCALE GENOMIC DNA]</scope>
    <source>
        <strain evidence="9 10">DSM 605</strain>
    </source>
</reference>
<evidence type="ECO:0000256" key="4">
    <source>
        <dbReference type="ARBA" id="ARBA00008981"/>
    </source>
</evidence>
<dbReference type="InterPro" id="IPR005814">
    <property type="entry name" value="Aminotrans_3"/>
</dbReference>
<name>A0A0J8D7H0_CLOCY</name>
<dbReference type="NCBIfam" id="NF000818">
    <property type="entry name" value="PRK00062.1"/>
    <property type="match status" value="1"/>
</dbReference>
<keyword evidence="5 8" id="KW-0663">Pyridoxal phosphate</keyword>
<dbReference type="EC" id="5.4.3.8" evidence="8"/>
<dbReference type="Gene3D" id="3.90.1150.10">
    <property type="entry name" value="Aspartate Aminotransferase, domain 1"/>
    <property type="match status" value="1"/>
</dbReference>
<dbReference type="GO" id="GO:0008483">
    <property type="term" value="F:transaminase activity"/>
    <property type="evidence" value="ECO:0007669"/>
    <property type="project" value="InterPro"/>
</dbReference>
<comment type="caution">
    <text evidence="9">The sequence shown here is derived from an EMBL/GenBank/DDBJ whole genome shotgun (WGS) entry which is preliminary data.</text>
</comment>